<dbReference type="InterPro" id="IPR015168">
    <property type="entry name" value="SsuA/THI5"/>
</dbReference>
<dbReference type="EMBL" id="JAPMOU010000007">
    <property type="protein sequence ID" value="MDE1461907.1"/>
    <property type="molecule type" value="Genomic_DNA"/>
</dbReference>
<protein>
    <submittedName>
        <fullName evidence="6">ABC transporter substrate-binding protein</fullName>
    </submittedName>
</protein>
<feature type="transmembrane region" description="Helical" evidence="4">
    <location>
        <begin position="6"/>
        <end position="24"/>
    </location>
</feature>
<dbReference type="Proteomes" id="UP001528823">
    <property type="component" value="Unassembled WGS sequence"/>
</dbReference>
<keyword evidence="4" id="KW-0472">Membrane</keyword>
<evidence type="ECO:0000259" key="5">
    <source>
        <dbReference type="SMART" id="SM00062"/>
    </source>
</evidence>
<keyword evidence="3" id="KW-0732">Signal</keyword>
<dbReference type="PANTHER" id="PTHR30024:SF47">
    <property type="entry name" value="TAURINE-BINDING PERIPLASMIC PROTEIN"/>
    <property type="match status" value="1"/>
</dbReference>
<keyword evidence="4" id="KW-0812">Transmembrane</keyword>
<organism evidence="6 7">
    <name type="scientific">Spartinivicinus poritis</name>
    <dbReference type="NCBI Taxonomy" id="2994640"/>
    <lineage>
        <taxon>Bacteria</taxon>
        <taxon>Pseudomonadati</taxon>
        <taxon>Pseudomonadota</taxon>
        <taxon>Gammaproteobacteria</taxon>
        <taxon>Oceanospirillales</taxon>
        <taxon>Zooshikellaceae</taxon>
        <taxon>Spartinivicinus</taxon>
    </lineage>
</organism>
<comment type="subcellular location">
    <subcellularLocation>
        <location evidence="1">Periplasm</location>
    </subcellularLocation>
</comment>
<feature type="domain" description="Solute-binding protein family 3/N-terminal" evidence="5">
    <location>
        <begin position="31"/>
        <end position="247"/>
    </location>
</feature>
<gene>
    <name evidence="6" type="ORF">ORQ98_07980</name>
</gene>
<name>A0ABT5U8P0_9GAMM</name>
<dbReference type="Pfam" id="PF09084">
    <property type="entry name" value="NMT1"/>
    <property type="match status" value="1"/>
</dbReference>
<evidence type="ECO:0000256" key="1">
    <source>
        <dbReference type="ARBA" id="ARBA00004418"/>
    </source>
</evidence>
<dbReference type="RefSeq" id="WP_274688266.1">
    <property type="nucleotide sequence ID" value="NZ_JAPMOU010000007.1"/>
</dbReference>
<accession>A0ABT5U8P0</accession>
<dbReference type="InterPro" id="IPR001638">
    <property type="entry name" value="Solute-binding_3/MltF_N"/>
</dbReference>
<evidence type="ECO:0000256" key="4">
    <source>
        <dbReference type="SAM" id="Phobius"/>
    </source>
</evidence>
<evidence type="ECO:0000313" key="6">
    <source>
        <dbReference type="EMBL" id="MDE1461907.1"/>
    </source>
</evidence>
<evidence type="ECO:0000256" key="2">
    <source>
        <dbReference type="ARBA" id="ARBA00010742"/>
    </source>
</evidence>
<comment type="similarity">
    <text evidence="2">Belongs to the bacterial solute-binding protein SsuA/TauA family.</text>
</comment>
<dbReference type="Gene3D" id="3.40.190.10">
    <property type="entry name" value="Periplasmic binding protein-like II"/>
    <property type="match status" value="2"/>
</dbReference>
<dbReference type="PANTHER" id="PTHR30024">
    <property type="entry name" value="ALIPHATIC SULFONATES-BINDING PROTEIN-RELATED"/>
    <property type="match status" value="1"/>
</dbReference>
<keyword evidence="4" id="KW-1133">Transmembrane helix</keyword>
<dbReference type="SMART" id="SM00062">
    <property type="entry name" value="PBPb"/>
    <property type="match status" value="1"/>
</dbReference>
<keyword evidence="7" id="KW-1185">Reference proteome</keyword>
<evidence type="ECO:0000313" key="7">
    <source>
        <dbReference type="Proteomes" id="UP001528823"/>
    </source>
</evidence>
<dbReference type="SUPFAM" id="SSF53850">
    <property type="entry name" value="Periplasmic binding protein-like II"/>
    <property type="match status" value="1"/>
</dbReference>
<comment type="caution">
    <text evidence="6">The sequence shown here is derived from an EMBL/GenBank/DDBJ whole genome shotgun (WGS) entry which is preliminary data.</text>
</comment>
<dbReference type="CDD" id="cd01008">
    <property type="entry name" value="PBP2_NrtA_SsuA_CpmA_like"/>
    <property type="match status" value="1"/>
</dbReference>
<evidence type="ECO:0000256" key="3">
    <source>
        <dbReference type="ARBA" id="ARBA00022729"/>
    </source>
</evidence>
<sequence>MNKWRGIFAIVITSAIALFGFRIFTHNPKETLIIAEGSQPVFALIYIAEIKGFFKDENLEISYKSFSSGRDALASVIAGESDLATVYETPVVLQTIAGHKLAIVTGLHNSSKNTALVARRDSGIELPQDLKGKKIGVTKNTNAEFFLDFFLKSHGMSKSDVILLDLKPYVMAPAIKRGVVDAVAIWNTHLYSAKKVLGDRKSVAFYSEVYTELSVLVGKQNKVKDRKEALQRCVRALARAEKFLQEKPQQAIDIVINHLSKIPKETIRNVWNDFNLELKLDNVLLTTLKVEANWFKEQGVFDEDIPDFRSIIYPEFLEVVKPKSVTIYN</sequence>
<proteinExistence type="inferred from homology"/>
<reference evidence="6 7" key="1">
    <citation type="submission" date="2022-11" db="EMBL/GenBank/DDBJ databases">
        <title>Spartinivicinus poritis sp. nov., isolated from scleractinian coral Porites lutea.</title>
        <authorList>
            <person name="Zhang G."/>
            <person name="Cai L."/>
            <person name="Wei Q."/>
        </authorList>
    </citation>
    <scope>NUCLEOTIDE SEQUENCE [LARGE SCALE GENOMIC DNA]</scope>
    <source>
        <strain evidence="6 7">A2-2</strain>
    </source>
</reference>